<dbReference type="Gene3D" id="3.10.180.10">
    <property type="entry name" value="2,3-Dihydroxybiphenyl 1,2-Dioxygenase, domain 1"/>
    <property type="match status" value="1"/>
</dbReference>
<keyword evidence="2" id="KW-0223">Dioxygenase</keyword>
<dbReference type="GO" id="GO:0051213">
    <property type="term" value="F:dioxygenase activity"/>
    <property type="evidence" value="ECO:0007669"/>
    <property type="project" value="UniProtKB-KW"/>
</dbReference>
<dbReference type="GO" id="GO:0016829">
    <property type="term" value="F:lyase activity"/>
    <property type="evidence" value="ECO:0007669"/>
    <property type="project" value="UniProtKB-KW"/>
</dbReference>
<dbReference type="InterPro" id="IPR025870">
    <property type="entry name" value="Glyoxalase-like_dom"/>
</dbReference>
<comment type="caution">
    <text evidence="2">The sequence shown here is derived from an EMBL/GenBank/DDBJ whole genome shotgun (WGS) entry which is preliminary data.</text>
</comment>
<dbReference type="PROSITE" id="PS51819">
    <property type="entry name" value="VOC"/>
    <property type="match status" value="1"/>
</dbReference>
<organism evidence="2 3">
    <name type="scientific">Nitrospirillum iridis</name>
    <dbReference type="NCBI Taxonomy" id="765888"/>
    <lineage>
        <taxon>Bacteria</taxon>
        <taxon>Pseudomonadati</taxon>
        <taxon>Pseudomonadota</taxon>
        <taxon>Alphaproteobacteria</taxon>
        <taxon>Rhodospirillales</taxon>
        <taxon>Azospirillaceae</taxon>
        <taxon>Nitrospirillum</taxon>
    </lineage>
</organism>
<keyword evidence="3" id="KW-1185">Reference proteome</keyword>
<evidence type="ECO:0000313" key="3">
    <source>
        <dbReference type="Proteomes" id="UP000539175"/>
    </source>
</evidence>
<name>A0A7X0AUN4_9PROT</name>
<dbReference type="SUPFAM" id="SSF54593">
    <property type="entry name" value="Glyoxalase/Bleomycin resistance protein/Dihydroxybiphenyl dioxygenase"/>
    <property type="match status" value="1"/>
</dbReference>
<accession>A0A7X0AUN4</accession>
<feature type="domain" description="VOC" evidence="1">
    <location>
        <begin position="1"/>
        <end position="79"/>
    </location>
</feature>
<keyword evidence="2" id="KW-0456">Lyase</keyword>
<dbReference type="RefSeq" id="WP_184797962.1">
    <property type="nucleotide sequence ID" value="NZ_JACIIZ010000002.1"/>
</dbReference>
<reference evidence="2 3" key="1">
    <citation type="submission" date="2020-08" db="EMBL/GenBank/DDBJ databases">
        <title>Genomic Encyclopedia of Type Strains, Phase IV (KMG-IV): sequencing the most valuable type-strain genomes for metagenomic binning, comparative biology and taxonomic classification.</title>
        <authorList>
            <person name="Goeker M."/>
        </authorList>
    </citation>
    <scope>NUCLEOTIDE SEQUENCE [LARGE SCALE GENOMIC DNA]</scope>
    <source>
        <strain evidence="2 3">DSM 22198</strain>
    </source>
</reference>
<gene>
    <name evidence="2" type="ORF">FHS74_000970</name>
</gene>
<keyword evidence="2" id="KW-0560">Oxidoreductase</keyword>
<dbReference type="InterPro" id="IPR037523">
    <property type="entry name" value="VOC_core"/>
</dbReference>
<dbReference type="AlphaFoldDB" id="A0A7X0AUN4"/>
<proteinExistence type="predicted"/>
<dbReference type="InterPro" id="IPR029068">
    <property type="entry name" value="Glyas_Bleomycin-R_OHBP_Dase"/>
</dbReference>
<evidence type="ECO:0000259" key="1">
    <source>
        <dbReference type="PROSITE" id="PS51819"/>
    </source>
</evidence>
<sequence length="282" mass="29797">MALCLLTAPPAAATDGPVVTAPAVTGLDHIPIAVNDLDTAAARFRALGFALKPGVTHADGIRNQHVKFPDGTELELITAPTATDELTADYRRLLAAGDAPAFLGLYAPDHDALPAVLASLAPGYHRDGPMVGFPTNDPLHFLFFWHRNQSPTDRPEHFAHANGGQSLIGVWLASDDASLPALLSGLGGVRDVGLACTPDCMMRRQWRFQEGTITLLPADRQRLPGRPVVGAVIRVASLEQALAAVKAVIPAPTVVHAAEGDSILIPPDTTAGLWLELRAVRP</sequence>
<evidence type="ECO:0000313" key="2">
    <source>
        <dbReference type="EMBL" id="MBB6250429.1"/>
    </source>
</evidence>
<dbReference type="EMBL" id="JACIIZ010000002">
    <property type="protein sequence ID" value="MBB6250429.1"/>
    <property type="molecule type" value="Genomic_DNA"/>
</dbReference>
<protein>
    <submittedName>
        <fullName evidence="2">Catechol 2,3-dioxygenase-like lactoylglutathione lyase family enzyme</fullName>
    </submittedName>
</protein>
<dbReference type="Proteomes" id="UP000539175">
    <property type="component" value="Unassembled WGS sequence"/>
</dbReference>
<dbReference type="Pfam" id="PF13468">
    <property type="entry name" value="Glyoxalase_3"/>
    <property type="match status" value="1"/>
</dbReference>